<accession>A0A1M5F413</accession>
<organism evidence="2 3">
    <name type="scientific">Microbulbifer donghaiensis</name>
    <dbReference type="NCBI Taxonomy" id="494016"/>
    <lineage>
        <taxon>Bacteria</taxon>
        <taxon>Pseudomonadati</taxon>
        <taxon>Pseudomonadota</taxon>
        <taxon>Gammaproteobacteria</taxon>
        <taxon>Cellvibrionales</taxon>
        <taxon>Microbulbiferaceae</taxon>
        <taxon>Microbulbifer</taxon>
    </lineage>
</organism>
<proteinExistence type="predicted"/>
<keyword evidence="3" id="KW-1185">Reference proteome</keyword>
<evidence type="ECO:0000313" key="3">
    <source>
        <dbReference type="Proteomes" id="UP000184170"/>
    </source>
</evidence>
<dbReference type="AlphaFoldDB" id="A0A1M5F413"/>
<evidence type="ECO:0000256" key="1">
    <source>
        <dbReference type="SAM" id="MobiDB-lite"/>
    </source>
</evidence>
<name>A0A1M5F413_9GAMM</name>
<dbReference type="RefSeq" id="WP_073276215.1">
    <property type="nucleotide sequence ID" value="NZ_FQVA01000004.1"/>
</dbReference>
<evidence type="ECO:0000313" key="2">
    <source>
        <dbReference type="EMBL" id="SHF86254.1"/>
    </source>
</evidence>
<reference evidence="3" key="1">
    <citation type="submission" date="2016-11" db="EMBL/GenBank/DDBJ databases">
        <authorList>
            <person name="Varghese N."/>
            <person name="Submissions S."/>
        </authorList>
    </citation>
    <scope>NUCLEOTIDE SEQUENCE [LARGE SCALE GENOMIC DNA]</scope>
    <source>
        <strain evidence="3">CGMCC 1.7063</strain>
    </source>
</reference>
<dbReference type="Proteomes" id="UP000184170">
    <property type="component" value="Unassembled WGS sequence"/>
</dbReference>
<feature type="region of interest" description="Disordered" evidence="1">
    <location>
        <begin position="1"/>
        <end position="27"/>
    </location>
</feature>
<dbReference type="EMBL" id="FQVA01000004">
    <property type="protein sequence ID" value="SHF86254.1"/>
    <property type="molecule type" value="Genomic_DNA"/>
</dbReference>
<protein>
    <submittedName>
        <fullName evidence="2">Uncharacterized protein</fullName>
    </submittedName>
</protein>
<gene>
    <name evidence="2" type="ORF">SAMN04487965_2789</name>
</gene>
<sequence length="82" mass="8898">MAFARPGQGQKPNSGKERRNLRAWPQNGDGDSVQVVIGIVVFGRDTATTAWRLQQAGNIGRKCVGGDGRGLYCCAQQYCLKD</sequence>